<dbReference type="OrthoDB" id="8609993at2759"/>
<name>A0A7J7J6T1_BUGNE</name>
<dbReference type="Proteomes" id="UP000593567">
    <property type="component" value="Unassembled WGS sequence"/>
</dbReference>
<comment type="caution">
    <text evidence="2">The sequence shown here is derived from an EMBL/GenBank/DDBJ whole genome shotgun (WGS) entry which is preliminary data.</text>
</comment>
<evidence type="ECO:0000313" key="2">
    <source>
        <dbReference type="EMBL" id="KAF6021241.1"/>
    </source>
</evidence>
<sequence length="216" mass="24189">MAPCSFQHPDSCRGITSTDSGYVKQEMIKRFYYTVGTESCDAQNPSYCNGPLKSSSTFCVKLRVYSDDDYYDSPCSEYVKTVTEFPRDLIAVFIVPLLLVFIVIGAARLCQHRLGIISELTKAKQFYRFDLRQRLAAKSEVIDPAMTTVADNKNYTIEMADSGIIEGADEKSLASYTVIYKCDEASSKKNVDLPSAAARKRTDTFRSVAERIKAKN</sequence>
<dbReference type="EMBL" id="VXIV02003085">
    <property type="protein sequence ID" value="KAF6021241.1"/>
    <property type="molecule type" value="Genomic_DNA"/>
</dbReference>
<keyword evidence="1" id="KW-1133">Transmembrane helix</keyword>
<evidence type="ECO:0000313" key="3">
    <source>
        <dbReference type="Proteomes" id="UP000593567"/>
    </source>
</evidence>
<reference evidence="2" key="1">
    <citation type="submission" date="2020-06" db="EMBL/GenBank/DDBJ databases">
        <title>Draft genome of Bugula neritina, a colonial animal packing powerful symbionts and potential medicines.</title>
        <authorList>
            <person name="Rayko M."/>
        </authorList>
    </citation>
    <scope>NUCLEOTIDE SEQUENCE [LARGE SCALE GENOMIC DNA]</scope>
    <source>
        <strain evidence="2">Kwan_BN1</strain>
    </source>
</reference>
<keyword evidence="3" id="KW-1185">Reference proteome</keyword>
<accession>A0A7J7J6T1</accession>
<keyword evidence="1" id="KW-0472">Membrane</keyword>
<proteinExistence type="predicted"/>
<protein>
    <submittedName>
        <fullName evidence="2">Uncharacterized protein</fullName>
    </submittedName>
</protein>
<keyword evidence="1" id="KW-0812">Transmembrane</keyword>
<organism evidence="2 3">
    <name type="scientific">Bugula neritina</name>
    <name type="common">Brown bryozoan</name>
    <name type="synonym">Sertularia neritina</name>
    <dbReference type="NCBI Taxonomy" id="10212"/>
    <lineage>
        <taxon>Eukaryota</taxon>
        <taxon>Metazoa</taxon>
        <taxon>Spiralia</taxon>
        <taxon>Lophotrochozoa</taxon>
        <taxon>Bryozoa</taxon>
        <taxon>Gymnolaemata</taxon>
        <taxon>Cheilostomatida</taxon>
        <taxon>Flustrina</taxon>
        <taxon>Buguloidea</taxon>
        <taxon>Bugulidae</taxon>
        <taxon>Bugula</taxon>
    </lineage>
</organism>
<evidence type="ECO:0000256" key="1">
    <source>
        <dbReference type="SAM" id="Phobius"/>
    </source>
</evidence>
<gene>
    <name evidence="2" type="ORF">EB796_020449</name>
</gene>
<feature type="transmembrane region" description="Helical" evidence="1">
    <location>
        <begin position="89"/>
        <end position="110"/>
    </location>
</feature>
<dbReference type="AlphaFoldDB" id="A0A7J7J6T1"/>